<keyword evidence="3" id="KW-0804">Transcription</keyword>
<comment type="caution">
    <text evidence="5">The sequence shown here is derived from an EMBL/GenBank/DDBJ whole genome shotgun (WGS) entry which is preliminary data.</text>
</comment>
<reference evidence="5 6" key="1">
    <citation type="submission" date="2018-04" db="EMBL/GenBank/DDBJ databases">
        <title>Thalassorhabdus spongiae gen. nov., sp. nov., isolated from a marine sponge in South-West Iceland.</title>
        <authorList>
            <person name="Knobloch S."/>
            <person name="Daussin A."/>
            <person name="Johannsson R."/>
            <person name="Marteinsson V.T."/>
        </authorList>
    </citation>
    <scope>NUCLEOTIDE SEQUENCE [LARGE SCALE GENOMIC DNA]</scope>
    <source>
        <strain evidence="5 6">Hp12</strain>
    </source>
</reference>
<dbReference type="AlphaFoldDB" id="A0A2V1GX15"/>
<dbReference type="InterPro" id="IPR019887">
    <property type="entry name" value="Tscrpt_reg_AsnC/Lrp_C"/>
</dbReference>
<dbReference type="InterPro" id="IPR011008">
    <property type="entry name" value="Dimeric_a/b-barrel"/>
</dbReference>
<dbReference type="GO" id="GO:0043200">
    <property type="term" value="P:response to amino acid"/>
    <property type="evidence" value="ECO:0007669"/>
    <property type="project" value="TreeGrafter"/>
</dbReference>
<dbReference type="InterPro" id="IPR019888">
    <property type="entry name" value="Tscrpt_reg_AsnC-like"/>
</dbReference>
<keyword evidence="1" id="KW-0805">Transcription regulation</keyword>
<dbReference type="InterPro" id="IPR000485">
    <property type="entry name" value="AsnC-type_HTH_dom"/>
</dbReference>
<dbReference type="SUPFAM" id="SSF46785">
    <property type="entry name" value="Winged helix' DNA-binding domain"/>
    <property type="match status" value="1"/>
</dbReference>
<dbReference type="InterPro" id="IPR036390">
    <property type="entry name" value="WH_DNA-bd_sf"/>
</dbReference>
<protein>
    <submittedName>
        <fullName evidence="5">AsnC family transcriptional regulator</fullName>
    </submittedName>
</protein>
<organism evidence="5 6">
    <name type="scientific">Pelagibaculum spongiae</name>
    <dbReference type="NCBI Taxonomy" id="2080658"/>
    <lineage>
        <taxon>Bacteria</taxon>
        <taxon>Pseudomonadati</taxon>
        <taxon>Pseudomonadota</taxon>
        <taxon>Gammaproteobacteria</taxon>
        <taxon>Oceanospirillales</taxon>
        <taxon>Pelagibaculum</taxon>
    </lineage>
</organism>
<evidence type="ECO:0000313" key="6">
    <source>
        <dbReference type="Proteomes" id="UP000244906"/>
    </source>
</evidence>
<evidence type="ECO:0000256" key="3">
    <source>
        <dbReference type="ARBA" id="ARBA00023163"/>
    </source>
</evidence>
<dbReference type="PROSITE" id="PS50956">
    <property type="entry name" value="HTH_ASNC_2"/>
    <property type="match status" value="1"/>
</dbReference>
<dbReference type="PRINTS" id="PR00033">
    <property type="entry name" value="HTHASNC"/>
</dbReference>
<sequence>MVSNQIELDRRDRQILNLLQKNSALSNIELAEKVSLSASACLRRVRSLEQQGYLEKYVALVNRQKLLKECTAFVFVTLSHQSAEIFEQFEEAVRELTEVQECHLMTGSSDYLIKLVYQDNAAFEKIFSEKLLRLPGVVGTETRMSMKKVHFTTAIEI</sequence>
<dbReference type="EMBL" id="QDDL01000002">
    <property type="protein sequence ID" value="PVZ70550.1"/>
    <property type="molecule type" value="Genomic_DNA"/>
</dbReference>
<dbReference type="InterPro" id="IPR036388">
    <property type="entry name" value="WH-like_DNA-bd_sf"/>
</dbReference>
<evidence type="ECO:0000313" key="5">
    <source>
        <dbReference type="EMBL" id="PVZ70550.1"/>
    </source>
</evidence>
<keyword evidence="6" id="KW-1185">Reference proteome</keyword>
<dbReference type="Proteomes" id="UP000244906">
    <property type="component" value="Unassembled WGS sequence"/>
</dbReference>
<dbReference type="Pfam" id="PF01037">
    <property type="entry name" value="AsnC_trans_reg"/>
    <property type="match status" value="1"/>
</dbReference>
<feature type="domain" description="HTH asnC-type" evidence="4">
    <location>
        <begin position="8"/>
        <end position="74"/>
    </location>
</feature>
<gene>
    <name evidence="5" type="ORF">DC094_08185</name>
</gene>
<dbReference type="Pfam" id="PF13412">
    <property type="entry name" value="HTH_24"/>
    <property type="match status" value="1"/>
</dbReference>
<dbReference type="SMART" id="SM00344">
    <property type="entry name" value="HTH_ASNC"/>
    <property type="match status" value="1"/>
</dbReference>
<dbReference type="PANTHER" id="PTHR30154:SF34">
    <property type="entry name" value="TRANSCRIPTIONAL REGULATOR AZLB"/>
    <property type="match status" value="1"/>
</dbReference>
<evidence type="ECO:0000259" key="4">
    <source>
        <dbReference type="PROSITE" id="PS50956"/>
    </source>
</evidence>
<proteinExistence type="predicted"/>
<evidence type="ECO:0000256" key="1">
    <source>
        <dbReference type="ARBA" id="ARBA00023015"/>
    </source>
</evidence>
<dbReference type="GO" id="GO:0005829">
    <property type="term" value="C:cytosol"/>
    <property type="evidence" value="ECO:0007669"/>
    <property type="project" value="TreeGrafter"/>
</dbReference>
<accession>A0A2V1GX15</accession>
<dbReference type="Gene3D" id="1.10.10.10">
    <property type="entry name" value="Winged helix-like DNA-binding domain superfamily/Winged helix DNA-binding domain"/>
    <property type="match status" value="1"/>
</dbReference>
<dbReference type="OrthoDB" id="8590699at2"/>
<name>A0A2V1GX15_9GAMM</name>
<dbReference type="Gene3D" id="3.30.70.920">
    <property type="match status" value="1"/>
</dbReference>
<keyword evidence="2" id="KW-0238">DNA-binding</keyword>
<dbReference type="SUPFAM" id="SSF54909">
    <property type="entry name" value="Dimeric alpha+beta barrel"/>
    <property type="match status" value="1"/>
</dbReference>
<dbReference type="PANTHER" id="PTHR30154">
    <property type="entry name" value="LEUCINE-RESPONSIVE REGULATORY PROTEIN"/>
    <property type="match status" value="1"/>
</dbReference>
<dbReference type="GO" id="GO:0043565">
    <property type="term" value="F:sequence-specific DNA binding"/>
    <property type="evidence" value="ECO:0007669"/>
    <property type="project" value="InterPro"/>
</dbReference>
<evidence type="ECO:0000256" key="2">
    <source>
        <dbReference type="ARBA" id="ARBA00023125"/>
    </source>
</evidence>